<organism evidence="3 4">
    <name type="scientific">Saccharolobus shibatae (strain ATCC 51178 / DSM 5389 / JCM 8931 / NBRC 15437 / B12)</name>
    <name type="common">Sulfolobus shibatae</name>
    <dbReference type="NCBI Taxonomy" id="523848"/>
    <lineage>
        <taxon>Archaea</taxon>
        <taxon>Thermoproteota</taxon>
        <taxon>Thermoprotei</taxon>
        <taxon>Sulfolobales</taxon>
        <taxon>Sulfolobaceae</taxon>
        <taxon>Saccharolobus</taxon>
    </lineage>
</organism>
<sequence length="406" mass="47598">MRVLIIGDVYPEYYQGKDISGGSTRSTVFVSKVSSYFDKAYYIPSILGSSFHIENDDKYIDKLYNFASQHNLEIPINISLYKSLNIKSILHLDAINRIAKELERHEFDLIYVTSEIPTDLDLATKIKAKIRGFLIHGSWLEGSYFDEIKYVLSTHNCLNPLYVRKKLLERLFISNYLRRILSRKKFKFAIYINPNSLKRYNIVKYDIYTKRLYPGIAIKLPKDNKNAARDGIVSISTAFTPFKGVCRLVRFLKLLKKENININIKLIGEMTKEFRSKINNIVKNNDLIKIQIFGKINNDEVINYIRTSKIGINFSYRETYSFTTLELIANKVPVIMFRHNDLEEIYRDVKPIIFINNEKELLDTIKKLKEGDLEYLFDDKTKKFLEDHSNWDKVVSNEIDIIKTFL</sequence>
<reference evidence="3" key="1">
    <citation type="journal article" date="2021" name="Environ. Microbiol.">
        <title>New insights into the diversity and evolution of the archaeal mobilome from three complete genomes of Saccharolobus shibatae.</title>
        <authorList>
            <person name="Medvedeva S."/>
            <person name="Brandt D."/>
            <person name="Cvirkaite-Krupovic V."/>
            <person name="Liu Y."/>
            <person name="Severinov K."/>
            <person name="Ishino S."/>
            <person name="Ishino Y."/>
            <person name="Prangishvili D."/>
            <person name="Kalinowski J."/>
            <person name="Krupovic M."/>
        </authorList>
    </citation>
    <scope>NUCLEOTIDE SEQUENCE</scope>
    <source>
        <strain evidence="3">B12</strain>
    </source>
</reference>
<proteinExistence type="predicted"/>
<dbReference type="AlphaFoldDB" id="A0A8F5GT48"/>
<feature type="domain" description="Glycosyl transferase family 1" evidence="2">
    <location>
        <begin position="224"/>
        <end position="372"/>
    </location>
</feature>
<dbReference type="Pfam" id="PF00534">
    <property type="entry name" value="Glycos_transf_1"/>
    <property type="match status" value="1"/>
</dbReference>
<keyword evidence="1" id="KW-0808">Transferase</keyword>
<evidence type="ECO:0000313" key="4">
    <source>
        <dbReference type="Proteomes" id="UP000694018"/>
    </source>
</evidence>
<accession>A0A8F5GT48</accession>
<dbReference type="RefSeq" id="WP_218267382.1">
    <property type="nucleotide sequence ID" value="NZ_CP077717.1"/>
</dbReference>
<gene>
    <name evidence="3" type="ORF">J5U23_01442</name>
</gene>
<dbReference type="KEGG" id="sshi:J5U23_01442"/>
<dbReference type="EMBL" id="CP077717">
    <property type="protein sequence ID" value="QXJ28573.1"/>
    <property type="molecule type" value="Genomic_DNA"/>
</dbReference>
<dbReference type="PANTHER" id="PTHR46401">
    <property type="entry name" value="GLYCOSYLTRANSFERASE WBBK-RELATED"/>
    <property type="match status" value="1"/>
</dbReference>
<evidence type="ECO:0000256" key="1">
    <source>
        <dbReference type="ARBA" id="ARBA00022679"/>
    </source>
</evidence>
<dbReference type="Proteomes" id="UP000694018">
    <property type="component" value="Chromosome"/>
</dbReference>
<evidence type="ECO:0000259" key="2">
    <source>
        <dbReference type="Pfam" id="PF00534"/>
    </source>
</evidence>
<evidence type="ECO:0000313" key="3">
    <source>
        <dbReference type="EMBL" id="QXJ28573.1"/>
    </source>
</evidence>
<dbReference type="InterPro" id="IPR001296">
    <property type="entry name" value="Glyco_trans_1"/>
</dbReference>
<dbReference type="GO" id="GO:0016757">
    <property type="term" value="F:glycosyltransferase activity"/>
    <property type="evidence" value="ECO:0007669"/>
    <property type="project" value="InterPro"/>
</dbReference>
<name>A0A8F5GT48_SACSH</name>
<dbReference type="GeneID" id="65563020"/>
<protein>
    <recommendedName>
        <fullName evidence="2">Glycosyl transferase family 1 domain-containing protein</fullName>
    </recommendedName>
</protein>
<dbReference type="PANTHER" id="PTHR46401:SF2">
    <property type="entry name" value="GLYCOSYLTRANSFERASE WBBK-RELATED"/>
    <property type="match status" value="1"/>
</dbReference>